<organism evidence="2 3">
    <name type="scientific">Paenibacillus roseus</name>
    <dbReference type="NCBI Taxonomy" id="2798579"/>
    <lineage>
        <taxon>Bacteria</taxon>
        <taxon>Bacillati</taxon>
        <taxon>Bacillota</taxon>
        <taxon>Bacilli</taxon>
        <taxon>Bacillales</taxon>
        <taxon>Paenibacillaceae</taxon>
        <taxon>Paenibacillus</taxon>
    </lineage>
</organism>
<comment type="caution">
    <text evidence="2">The sequence shown here is derived from an EMBL/GenBank/DDBJ whole genome shotgun (WGS) entry which is preliminary data.</text>
</comment>
<feature type="domain" description="Glycosyltransferase 2-like" evidence="1">
    <location>
        <begin position="5"/>
        <end position="131"/>
    </location>
</feature>
<evidence type="ECO:0000313" key="3">
    <source>
        <dbReference type="Proteomes" id="UP000640274"/>
    </source>
</evidence>
<reference evidence="2" key="1">
    <citation type="submission" date="2020-12" db="EMBL/GenBank/DDBJ databases">
        <authorList>
            <person name="Huq M.A."/>
        </authorList>
    </citation>
    <scope>NUCLEOTIDE SEQUENCE</scope>
    <source>
        <strain evidence="2">MAHUQ-46</strain>
    </source>
</reference>
<dbReference type="AlphaFoldDB" id="A0A934JBL4"/>
<dbReference type="PANTHER" id="PTHR43179">
    <property type="entry name" value="RHAMNOSYLTRANSFERASE WBBL"/>
    <property type="match status" value="1"/>
</dbReference>
<dbReference type="RefSeq" id="WP_199021414.1">
    <property type="nucleotide sequence ID" value="NZ_JAELUP010000107.1"/>
</dbReference>
<dbReference type="Gene3D" id="3.90.550.10">
    <property type="entry name" value="Spore Coat Polysaccharide Biosynthesis Protein SpsA, Chain A"/>
    <property type="match status" value="1"/>
</dbReference>
<keyword evidence="3" id="KW-1185">Reference proteome</keyword>
<dbReference type="EMBL" id="JAELUP010000107">
    <property type="protein sequence ID" value="MBJ6363823.1"/>
    <property type="molecule type" value="Genomic_DNA"/>
</dbReference>
<dbReference type="PANTHER" id="PTHR43179:SF7">
    <property type="entry name" value="RHAMNOSYLTRANSFERASE WBBL"/>
    <property type="match status" value="1"/>
</dbReference>
<dbReference type="Proteomes" id="UP000640274">
    <property type="component" value="Unassembled WGS sequence"/>
</dbReference>
<protein>
    <submittedName>
        <fullName evidence="2">Glycosyltransferase family 2 protein</fullName>
    </submittedName>
</protein>
<sequence>MQLTSIVIPSCDGLILLKGAVAAIRNFTCQEETPYEIIIADDGSRDGTAEWCREEGLRFVSLPYNSGFPAACNKGMRMASGEYILLLNHDVTVTVNWLANLHRALASECRIGMVGPVTNYASGRQQVEGSYTTMEEFQKLAVAVNTTDPDNWEETPRLAGLCLLFTRSFYDHVGDLDERFSPGYYVDDDVCFRARKLGYKLLICRDALIHHEGSVSFREHDQSHLQALLKRNRELFIEKWQVDLDHYI</sequence>
<dbReference type="Pfam" id="PF00535">
    <property type="entry name" value="Glycos_transf_2"/>
    <property type="match status" value="1"/>
</dbReference>
<dbReference type="InterPro" id="IPR001173">
    <property type="entry name" value="Glyco_trans_2-like"/>
</dbReference>
<proteinExistence type="predicted"/>
<evidence type="ECO:0000259" key="1">
    <source>
        <dbReference type="Pfam" id="PF00535"/>
    </source>
</evidence>
<dbReference type="SUPFAM" id="SSF53448">
    <property type="entry name" value="Nucleotide-diphospho-sugar transferases"/>
    <property type="match status" value="1"/>
</dbReference>
<dbReference type="InterPro" id="IPR029044">
    <property type="entry name" value="Nucleotide-diphossugar_trans"/>
</dbReference>
<name>A0A934JBL4_9BACL</name>
<accession>A0A934JBL4</accession>
<gene>
    <name evidence="2" type="ORF">JFN88_21655</name>
</gene>
<evidence type="ECO:0000313" key="2">
    <source>
        <dbReference type="EMBL" id="MBJ6363823.1"/>
    </source>
</evidence>